<dbReference type="AlphaFoldDB" id="A0A6N7QTR5"/>
<keyword evidence="2" id="KW-0680">Restriction system</keyword>
<dbReference type="GO" id="GO:0003677">
    <property type="term" value="F:DNA binding"/>
    <property type="evidence" value="ECO:0007669"/>
    <property type="project" value="UniProtKB-KW"/>
</dbReference>
<organism evidence="5 6">
    <name type="scientific">Spiribacter salilacus</name>
    <dbReference type="NCBI Taxonomy" id="2664894"/>
    <lineage>
        <taxon>Bacteria</taxon>
        <taxon>Pseudomonadati</taxon>
        <taxon>Pseudomonadota</taxon>
        <taxon>Gammaproteobacteria</taxon>
        <taxon>Chromatiales</taxon>
        <taxon>Ectothiorhodospiraceae</taxon>
        <taxon>Spiribacter</taxon>
    </lineage>
</organism>
<evidence type="ECO:0000256" key="2">
    <source>
        <dbReference type="ARBA" id="ARBA00022747"/>
    </source>
</evidence>
<evidence type="ECO:0000256" key="3">
    <source>
        <dbReference type="ARBA" id="ARBA00023125"/>
    </source>
</evidence>
<sequence>MLSEVPEGWRLNRLSSVATYTNGKAFKPSDWSSQGLPIIRIPQLRDPSSDYNCFSGTVDDKYRVTSGDLLFSWSATLTAVMWNAYDAVLNQHIFKVEPIDDINKEFLLYRLLLSIDELMKGAHGTTMQHIKKRELDTHLISVPPLPEQKRIAEILSSVDESIQATQSVIDQAERVKRGLMEDLLTGGLGSEAIARGEVPEGWRMIPFADFCEIKAGVGFPVKFQGRTEGDFPFYKVSDMNSSGNEQFMSVANHYVTEADLPVLKAKPYPDGAVIFPKIGAAIRTNKKRRLTKDSLIDNNVMALIANDNVVTPGYLFRIMERTNIYSFSSQNGLPSINKSTIAKAEALIPPLCEQKRIAEILSGVDVFIQSQKQIIDQYQVTKKGLMDDLLTGKVRTV</sequence>
<reference evidence="5 6" key="1">
    <citation type="submission" date="2019-11" db="EMBL/GenBank/DDBJ databases">
        <authorList>
            <person name="Zhang X.Y."/>
        </authorList>
    </citation>
    <scope>NUCLEOTIDE SEQUENCE [LARGE SCALE GENOMIC DNA]</scope>
    <source>
        <strain evidence="5 6">C176</strain>
    </source>
</reference>
<dbReference type="InterPro" id="IPR000055">
    <property type="entry name" value="Restrct_endonuc_typeI_TRD"/>
</dbReference>
<comment type="caution">
    <text evidence="5">The sequence shown here is derived from an EMBL/GenBank/DDBJ whole genome shotgun (WGS) entry which is preliminary data.</text>
</comment>
<accession>A0A6N7QTR5</accession>
<dbReference type="Gene3D" id="3.90.220.20">
    <property type="entry name" value="DNA methylase specificity domains"/>
    <property type="match status" value="2"/>
</dbReference>
<dbReference type="Proteomes" id="UP000433788">
    <property type="component" value="Unassembled WGS sequence"/>
</dbReference>
<dbReference type="SUPFAM" id="SSF116734">
    <property type="entry name" value="DNA methylase specificity domain"/>
    <property type="match status" value="2"/>
</dbReference>
<keyword evidence="6" id="KW-1185">Reference proteome</keyword>
<feature type="domain" description="Type I restriction modification DNA specificity" evidence="4">
    <location>
        <begin position="199"/>
        <end position="377"/>
    </location>
</feature>
<evidence type="ECO:0000313" key="6">
    <source>
        <dbReference type="Proteomes" id="UP000433788"/>
    </source>
</evidence>
<feature type="domain" description="Type I restriction modification DNA specificity" evidence="4">
    <location>
        <begin position="6"/>
        <end position="173"/>
    </location>
</feature>
<proteinExistence type="inferred from homology"/>
<evidence type="ECO:0000313" key="5">
    <source>
        <dbReference type="EMBL" id="MRH77717.1"/>
    </source>
</evidence>
<keyword evidence="3" id="KW-0238">DNA-binding</keyword>
<dbReference type="PANTHER" id="PTHR30408:SF12">
    <property type="entry name" value="TYPE I RESTRICTION ENZYME MJAVIII SPECIFICITY SUBUNIT"/>
    <property type="match status" value="1"/>
</dbReference>
<dbReference type="CDD" id="cd17254">
    <property type="entry name" value="RMtype1_S_FclI-TRD1-CR1_like"/>
    <property type="match status" value="1"/>
</dbReference>
<dbReference type="InterPro" id="IPR044946">
    <property type="entry name" value="Restrct_endonuc_typeI_TRD_sf"/>
</dbReference>
<comment type="similarity">
    <text evidence="1">Belongs to the type-I restriction system S methylase family.</text>
</comment>
<dbReference type="PANTHER" id="PTHR30408">
    <property type="entry name" value="TYPE-1 RESTRICTION ENZYME ECOKI SPECIFICITY PROTEIN"/>
    <property type="match status" value="1"/>
</dbReference>
<evidence type="ECO:0000259" key="4">
    <source>
        <dbReference type="Pfam" id="PF01420"/>
    </source>
</evidence>
<gene>
    <name evidence="5" type="ORF">GH984_03275</name>
</gene>
<name>A0A6N7QTR5_9GAMM</name>
<evidence type="ECO:0000256" key="1">
    <source>
        <dbReference type="ARBA" id="ARBA00010923"/>
    </source>
</evidence>
<protein>
    <recommendedName>
        <fullName evidence="4">Type I restriction modification DNA specificity domain-containing protein</fullName>
    </recommendedName>
</protein>
<dbReference type="EMBL" id="WJPP01000002">
    <property type="protein sequence ID" value="MRH77717.1"/>
    <property type="molecule type" value="Genomic_DNA"/>
</dbReference>
<dbReference type="InterPro" id="IPR052021">
    <property type="entry name" value="Type-I_RS_S_subunit"/>
</dbReference>
<dbReference type="Pfam" id="PF01420">
    <property type="entry name" value="Methylase_S"/>
    <property type="match status" value="2"/>
</dbReference>
<dbReference type="Gene3D" id="1.10.287.1120">
    <property type="entry name" value="Bipartite methylase S protein"/>
    <property type="match status" value="1"/>
</dbReference>
<dbReference type="RefSeq" id="WP_153718792.1">
    <property type="nucleotide sequence ID" value="NZ_WJPP01000002.1"/>
</dbReference>
<dbReference type="GO" id="GO:0009307">
    <property type="term" value="P:DNA restriction-modification system"/>
    <property type="evidence" value="ECO:0007669"/>
    <property type="project" value="UniProtKB-KW"/>
</dbReference>